<evidence type="ECO:0000313" key="1">
    <source>
        <dbReference type="EMBL" id="CAG8578437.1"/>
    </source>
</evidence>
<accession>A0A9N9G3Y8</accession>
<comment type="caution">
    <text evidence="1">The sequence shown here is derived from an EMBL/GenBank/DDBJ whole genome shotgun (WGS) entry which is preliminary data.</text>
</comment>
<organism evidence="1 2">
    <name type="scientific">Ambispora gerdemannii</name>
    <dbReference type="NCBI Taxonomy" id="144530"/>
    <lineage>
        <taxon>Eukaryota</taxon>
        <taxon>Fungi</taxon>
        <taxon>Fungi incertae sedis</taxon>
        <taxon>Mucoromycota</taxon>
        <taxon>Glomeromycotina</taxon>
        <taxon>Glomeromycetes</taxon>
        <taxon>Archaeosporales</taxon>
        <taxon>Ambisporaceae</taxon>
        <taxon>Ambispora</taxon>
    </lineage>
</organism>
<proteinExistence type="predicted"/>
<dbReference type="AlphaFoldDB" id="A0A9N9G3Y8"/>
<reference evidence="1" key="1">
    <citation type="submission" date="2021-06" db="EMBL/GenBank/DDBJ databases">
        <authorList>
            <person name="Kallberg Y."/>
            <person name="Tangrot J."/>
            <person name="Rosling A."/>
        </authorList>
    </citation>
    <scope>NUCLEOTIDE SEQUENCE</scope>
    <source>
        <strain evidence="1">MT106</strain>
    </source>
</reference>
<keyword evidence="2" id="KW-1185">Reference proteome</keyword>
<protein>
    <submittedName>
        <fullName evidence="1">4229_t:CDS:1</fullName>
    </submittedName>
</protein>
<sequence length="92" mass="9928">MKMEMLTETKTRVIPMVMTATTCDNNGDLNGNLNNGTANRIGDGNLNNGIANGNNNGNVNNDDFNGMLNGNKNGKIKYANNVTLSSLLQIYF</sequence>
<name>A0A9N9G3Y8_9GLOM</name>
<evidence type="ECO:0000313" key="2">
    <source>
        <dbReference type="Proteomes" id="UP000789831"/>
    </source>
</evidence>
<gene>
    <name evidence="1" type="ORF">AGERDE_LOCUS7998</name>
</gene>
<dbReference type="EMBL" id="CAJVPL010001580">
    <property type="protein sequence ID" value="CAG8578437.1"/>
    <property type="molecule type" value="Genomic_DNA"/>
</dbReference>
<dbReference type="Proteomes" id="UP000789831">
    <property type="component" value="Unassembled WGS sequence"/>
</dbReference>